<sequence>MTIEAVNPLTLPSLSLQERRSLPECAAVYFVLNSSSEILYIGRANNLAQRWLAHHRWTQLTAMGDGIRIAWLECSDPVLLPIIEIALIRHFQPILNNSPIPNVENGKGRIAVTLEPEIYQRIVERAAKEGRSLANLAAFLLSGTVKEQMEQEATKDKDAA</sequence>
<feature type="domain" description="GIY-YIG" evidence="1">
    <location>
        <begin position="24"/>
        <end position="97"/>
    </location>
</feature>
<protein>
    <recommendedName>
        <fullName evidence="1">GIY-YIG domain-containing protein</fullName>
    </recommendedName>
</protein>
<accession>A0A9Q5Z4M5</accession>
<organism evidence="2 3">
    <name type="scientific">Nostoc linckia z8</name>
    <dbReference type="NCBI Taxonomy" id="1628746"/>
    <lineage>
        <taxon>Bacteria</taxon>
        <taxon>Bacillati</taxon>
        <taxon>Cyanobacteriota</taxon>
        <taxon>Cyanophyceae</taxon>
        <taxon>Nostocales</taxon>
        <taxon>Nostocaceae</taxon>
        <taxon>Nostoc</taxon>
    </lineage>
</organism>
<dbReference type="Proteomes" id="UP000222310">
    <property type="component" value="Unassembled WGS sequence"/>
</dbReference>
<dbReference type="Gene3D" id="3.40.1440.10">
    <property type="entry name" value="GIY-YIG endonuclease"/>
    <property type="match status" value="1"/>
</dbReference>
<dbReference type="Pfam" id="PF07878">
    <property type="entry name" value="RHH_5"/>
    <property type="match status" value="1"/>
</dbReference>
<evidence type="ECO:0000313" key="2">
    <source>
        <dbReference type="EMBL" id="PHJ93047.1"/>
    </source>
</evidence>
<dbReference type="EMBL" id="LAHD01000202">
    <property type="protein sequence ID" value="PHJ93047.1"/>
    <property type="molecule type" value="Genomic_DNA"/>
</dbReference>
<dbReference type="PROSITE" id="PS50164">
    <property type="entry name" value="GIY_YIG"/>
    <property type="match status" value="1"/>
</dbReference>
<dbReference type="CDD" id="cd00719">
    <property type="entry name" value="GIY-YIG_SF"/>
    <property type="match status" value="1"/>
</dbReference>
<dbReference type="AlphaFoldDB" id="A0A9Q5Z4M5"/>
<comment type="caution">
    <text evidence="2">The sequence shown here is derived from an EMBL/GenBank/DDBJ whole genome shotgun (WGS) entry which is preliminary data.</text>
</comment>
<reference evidence="2 3" key="1">
    <citation type="submission" date="2015-02" db="EMBL/GenBank/DDBJ databases">
        <title>Nostoc linckia genome annotation.</title>
        <authorList>
            <person name="Zhou Z."/>
        </authorList>
    </citation>
    <scope>NUCLEOTIDE SEQUENCE [LARGE SCALE GENOMIC DNA]</scope>
    <source>
        <strain evidence="3">z8</strain>
    </source>
</reference>
<dbReference type="InterPro" id="IPR000305">
    <property type="entry name" value="GIY-YIG_endonuc"/>
</dbReference>
<proteinExistence type="predicted"/>
<evidence type="ECO:0000259" key="1">
    <source>
        <dbReference type="PROSITE" id="PS50164"/>
    </source>
</evidence>
<evidence type="ECO:0000313" key="3">
    <source>
        <dbReference type="Proteomes" id="UP000222310"/>
    </source>
</evidence>
<dbReference type="InterPro" id="IPR035901">
    <property type="entry name" value="GIY-YIG_endonuc_sf"/>
</dbReference>
<dbReference type="SUPFAM" id="SSF82771">
    <property type="entry name" value="GIY-YIG endonuclease"/>
    <property type="match status" value="1"/>
</dbReference>
<dbReference type="InterPro" id="IPR012869">
    <property type="entry name" value="RHH_5"/>
</dbReference>
<name>A0A9Q5Z4M5_NOSLI</name>
<gene>
    <name evidence="2" type="ORF">VF08_36030</name>
</gene>
<dbReference type="GeneID" id="57099119"/>
<dbReference type="RefSeq" id="WP_143861889.1">
    <property type="nucleotide sequence ID" value="NZ_LAHD01000202.1"/>
</dbReference>
<dbReference type="Pfam" id="PF01541">
    <property type="entry name" value="GIY-YIG"/>
    <property type="match status" value="1"/>
</dbReference>